<dbReference type="AlphaFoldDB" id="A0A1D1UK47"/>
<keyword evidence="2" id="KW-1185">Reference proteome</keyword>
<reference evidence="1 2" key="1">
    <citation type="journal article" date="2016" name="Nat. Commun.">
        <title>Extremotolerant tardigrade genome and improved radiotolerance of human cultured cells by tardigrade-unique protein.</title>
        <authorList>
            <person name="Hashimoto T."/>
            <person name="Horikawa D.D."/>
            <person name="Saito Y."/>
            <person name="Kuwahara H."/>
            <person name="Kozuka-Hata H."/>
            <person name="Shin-I T."/>
            <person name="Minakuchi Y."/>
            <person name="Ohishi K."/>
            <person name="Motoyama A."/>
            <person name="Aizu T."/>
            <person name="Enomoto A."/>
            <person name="Kondo K."/>
            <person name="Tanaka S."/>
            <person name="Hara Y."/>
            <person name="Koshikawa S."/>
            <person name="Sagara H."/>
            <person name="Miura T."/>
            <person name="Yokobori S."/>
            <person name="Miyagawa K."/>
            <person name="Suzuki Y."/>
            <person name="Kubo T."/>
            <person name="Oyama M."/>
            <person name="Kohara Y."/>
            <person name="Fujiyama A."/>
            <person name="Arakawa K."/>
            <person name="Katayama T."/>
            <person name="Toyoda A."/>
            <person name="Kunieda T."/>
        </authorList>
    </citation>
    <scope>NUCLEOTIDE SEQUENCE [LARGE SCALE GENOMIC DNA]</scope>
    <source>
        <strain evidence="1 2">YOKOZUNA-1</strain>
    </source>
</reference>
<gene>
    <name evidence="1" type="primary">RvY_01533-1</name>
    <name evidence="1" type="synonym">RvY_01533.1</name>
    <name evidence="1" type="ORF">RvY_01533</name>
</gene>
<proteinExistence type="predicted"/>
<accession>A0A1D1UK47</accession>
<protein>
    <submittedName>
        <fullName evidence="1">Uncharacterized protein</fullName>
    </submittedName>
</protein>
<dbReference type="EMBL" id="BDGG01000001">
    <property type="protein sequence ID" value="GAU88920.1"/>
    <property type="molecule type" value="Genomic_DNA"/>
</dbReference>
<organism evidence="1 2">
    <name type="scientific">Ramazzottius varieornatus</name>
    <name type="common">Water bear</name>
    <name type="synonym">Tardigrade</name>
    <dbReference type="NCBI Taxonomy" id="947166"/>
    <lineage>
        <taxon>Eukaryota</taxon>
        <taxon>Metazoa</taxon>
        <taxon>Ecdysozoa</taxon>
        <taxon>Tardigrada</taxon>
        <taxon>Eutardigrada</taxon>
        <taxon>Parachela</taxon>
        <taxon>Hypsibioidea</taxon>
        <taxon>Ramazzottiidae</taxon>
        <taxon>Ramazzottius</taxon>
    </lineage>
</organism>
<sequence>MNEKRAAGPICWKLLVSSFWYAKRSVSLTEYWDLCLLFIREQERVQIGINFAAWLTRATAVTFCDQAVGRPTKAGLAGKKKIRARVWWCWVPGGLAGGSCHG</sequence>
<comment type="caution">
    <text evidence="1">The sequence shown here is derived from an EMBL/GenBank/DDBJ whole genome shotgun (WGS) entry which is preliminary data.</text>
</comment>
<name>A0A1D1UK47_RAMVA</name>
<evidence type="ECO:0000313" key="1">
    <source>
        <dbReference type="EMBL" id="GAU88920.1"/>
    </source>
</evidence>
<evidence type="ECO:0000313" key="2">
    <source>
        <dbReference type="Proteomes" id="UP000186922"/>
    </source>
</evidence>
<dbReference type="Proteomes" id="UP000186922">
    <property type="component" value="Unassembled WGS sequence"/>
</dbReference>